<dbReference type="Proteomes" id="UP000282597">
    <property type="component" value="Chromosome"/>
</dbReference>
<evidence type="ECO:0000313" key="1">
    <source>
        <dbReference type="EMBL" id="BBE09489.1"/>
    </source>
</evidence>
<keyword evidence="2" id="KW-1185">Reference proteome</keyword>
<dbReference type="KEGG" id="mcys:MCB1EB_1328"/>
<sequence length="57" mass="5984">MIPHPGIKVAAVGLNALNKLATGAQLSEIMHRAGGSSDDSNETTRKIKEILQSKVVS</sequence>
<reference evidence="1 2" key="1">
    <citation type="journal article" date="2018" name="Microbes Environ.">
        <title>Comparative Genomic Insights into Endofungal Lifestyles of Two Bacterial Endosymbionts, Mycoavidus cysteinexigens and Burkholderia rhizoxinica.</title>
        <authorList>
            <person name="Sharmin D."/>
            <person name="Guo Y."/>
            <person name="Nishizawa T."/>
            <person name="Ohshima S."/>
            <person name="Sato Y."/>
            <person name="Takashima Y."/>
            <person name="Narisawa K."/>
            <person name="Ohta H."/>
        </authorList>
    </citation>
    <scope>NUCLEOTIDE SEQUENCE [LARGE SCALE GENOMIC DNA]</scope>
    <source>
        <strain evidence="1 2">B1-EB</strain>
    </source>
</reference>
<name>A0A2Z6EVK2_9BURK</name>
<proteinExistence type="predicted"/>
<dbReference type="EMBL" id="AP018150">
    <property type="protein sequence ID" value="BBE09489.1"/>
    <property type="molecule type" value="Genomic_DNA"/>
</dbReference>
<gene>
    <name evidence="1" type="ORF">MCB1EB_1328</name>
</gene>
<dbReference type="AlphaFoldDB" id="A0A2Z6EVK2"/>
<accession>A0A2Z6EVK2</accession>
<organism evidence="1 2">
    <name type="scientific">Mycoavidus cysteinexigens</name>
    <dbReference type="NCBI Taxonomy" id="1553431"/>
    <lineage>
        <taxon>Bacteria</taxon>
        <taxon>Pseudomonadati</taxon>
        <taxon>Pseudomonadota</taxon>
        <taxon>Betaproteobacteria</taxon>
        <taxon>Burkholderiales</taxon>
        <taxon>Burkholderiaceae</taxon>
        <taxon>Mycoavidus</taxon>
    </lineage>
</organism>
<evidence type="ECO:0000313" key="2">
    <source>
        <dbReference type="Proteomes" id="UP000282597"/>
    </source>
</evidence>
<protein>
    <submittedName>
        <fullName evidence="1">Uncharacterized protein</fullName>
    </submittedName>
</protein>